<name>A0A9N8YZ16_9GLOM</name>
<dbReference type="GO" id="GO:0006203">
    <property type="term" value="P:dGTP catabolic process"/>
    <property type="evidence" value="ECO:0007669"/>
    <property type="project" value="TreeGrafter"/>
</dbReference>
<evidence type="ECO:0000313" key="3">
    <source>
        <dbReference type="EMBL" id="CAG8459548.1"/>
    </source>
</evidence>
<dbReference type="PROSITE" id="PS51831">
    <property type="entry name" value="HD"/>
    <property type="match status" value="1"/>
</dbReference>
<dbReference type="GO" id="GO:0008832">
    <property type="term" value="F:dGTPase activity"/>
    <property type="evidence" value="ECO:0007669"/>
    <property type="project" value="TreeGrafter"/>
</dbReference>
<reference evidence="3" key="1">
    <citation type="submission" date="2021-06" db="EMBL/GenBank/DDBJ databases">
        <authorList>
            <person name="Kallberg Y."/>
            <person name="Tangrot J."/>
            <person name="Rosling A."/>
        </authorList>
    </citation>
    <scope>NUCLEOTIDE SEQUENCE</scope>
    <source>
        <strain evidence="3">BR232B</strain>
    </source>
</reference>
<comment type="caution">
    <text evidence="3">The sequence shown here is derived from an EMBL/GenBank/DDBJ whole genome shotgun (WGS) entry which is preliminary data.</text>
</comment>
<dbReference type="OrthoDB" id="9991235at2759"/>
<dbReference type="PANTHER" id="PTHR11373">
    <property type="entry name" value="DEOXYNUCLEOSIDE TRIPHOSPHATE TRIPHOSPHOHYDROLASE"/>
    <property type="match status" value="1"/>
</dbReference>
<sequence>MGAVLVWRMHLIDFKYDHIGFNQEIKKKRERWSTEHGIMLKSGPLDTLISSQTNTPRHIPFYGWKDDKASGPNHEFIQQWRTRTMAILLEAHRKTHKMVSVTTHLHSFTFSNVLNIAMLLDYNALQSTLNEERDILVKYPYTDSKLMKLTPWMLDVVDTPQFQRLRNVKQLGSVKYVFPNAKHTRFDHCLGVGVLANSLISRFQRDQKELKITDREVKCVTIAGLCHDLGHGPFSHVFDNIVVPRLKLGGEKWSHEKASEMMVNHLANDLEFLDDDDIKVINQLIIGTPPSKDRTFLFDIVANERNSVDVDKFDYLQRDSHYTGFKQVYDIDRLMLSSKVVNYQIAYPCKERQNLYDMFHARYNLFKRVYTHTVVEAVDEMIADALIAAKDHFSLAQAIDDPELYIKLDDNILRQIEHSSEAKLEKSREILKRLRKKQFYKFVGECPIPADCLAFDESPMNYVSKISSCGEGLSEEDVIVKIGVIKLALHEETALDHIDIKFYDDVVSRTSTKYKVPEEKYLRVFVRNAEKAQSVKAAFEKYCAEEADSFKPSGNSTPSYINGYSPISAS</sequence>
<dbReference type="PANTHER" id="PTHR11373:SF4">
    <property type="entry name" value="DEOXYNUCLEOSIDE TRIPHOSPHATE TRIPHOSPHOHYDROLASE SAMHD1"/>
    <property type="match status" value="1"/>
</dbReference>
<dbReference type="CDD" id="cd00077">
    <property type="entry name" value="HDc"/>
    <property type="match status" value="1"/>
</dbReference>
<organism evidence="3 4">
    <name type="scientific">Paraglomus brasilianum</name>
    <dbReference type="NCBI Taxonomy" id="144538"/>
    <lineage>
        <taxon>Eukaryota</taxon>
        <taxon>Fungi</taxon>
        <taxon>Fungi incertae sedis</taxon>
        <taxon>Mucoromycota</taxon>
        <taxon>Glomeromycotina</taxon>
        <taxon>Glomeromycetes</taxon>
        <taxon>Paraglomerales</taxon>
        <taxon>Paraglomeraceae</taxon>
        <taxon>Paraglomus</taxon>
    </lineage>
</organism>
<dbReference type="Proteomes" id="UP000789739">
    <property type="component" value="Unassembled WGS sequence"/>
</dbReference>
<evidence type="ECO:0000259" key="2">
    <source>
        <dbReference type="PROSITE" id="PS51831"/>
    </source>
</evidence>
<accession>A0A9N8YZ16</accession>
<feature type="domain" description="HD" evidence="2">
    <location>
        <begin position="185"/>
        <end position="316"/>
    </location>
</feature>
<dbReference type="SMART" id="SM00471">
    <property type="entry name" value="HDc"/>
    <property type="match status" value="1"/>
</dbReference>
<dbReference type="GO" id="GO:0005634">
    <property type="term" value="C:nucleus"/>
    <property type="evidence" value="ECO:0007669"/>
    <property type="project" value="TreeGrafter"/>
</dbReference>
<dbReference type="InterPro" id="IPR050135">
    <property type="entry name" value="dGTPase-like"/>
</dbReference>
<dbReference type="InterPro" id="IPR006674">
    <property type="entry name" value="HD_domain"/>
</dbReference>
<dbReference type="EMBL" id="CAJVPI010000025">
    <property type="protein sequence ID" value="CAG8459548.1"/>
    <property type="molecule type" value="Genomic_DNA"/>
</dbReference>
<dbReference type="AlphaFoldDB" id="A0A9N8YZ16"/>
<gene>
    <name evidence="3" type="ORF">PBRASI_LOCUS505</name>
</gene>
<evidence type="ECO:0000256" key="1">
    <source>
        <dbReference type="SAM" id="MobiDB-lite"/>
    </source>
</evidence>
<dbReference type="InterPro" id="IPR003607">
    <property type="entry name" value="HD/PDEase_dom"/>
</dbReference>
<feature type="compositionally biased region" description="Polar residues" evidence="1">
    <location>
        <begin position="552"/>
        <end position="570"/>
    </location>
</feature>
<keyword evidence="4" id="KW-1185">Reference proteome</keyword>
<feature type="region of interest" description="Disordered" evidence="1">
    <location>
        <begin position="548"/>
        <end position="570"/>
    </location>
</feature>
<protein>
    <submittedName>
        <fullName evidence="3">6455_t:CDS:1</fullName>
    </submittedName>
</protein>
<evidence type="ECO:0000313" key="4">
    <source>
        <dbReference type="Proteomes" id="UP000789739"/>
    </source>
</evidence>
<proteinExistence type="predicted"/>
<dbReference type="Pfam" id="PF01966">
    <property type="entry name" value="HD"/>
    <property type="match status" value="1"/>
</dbReference>
<dbReference type="SUPFAM" id="SSF109604">
    <property type="entry name" value="HD-domain/PDEase-like"/>
    <property type="match status" value="1"/>
</dbReference>
<dbReference type="Gene3D" id="1.10.3210.10">
    <property type="entry name" value="Hypothetical protein af1432"/>
    <property type="match status" value="1"/>
</dbReference>